<accession>A0ABX0Y256</accession>
<gene>
    <name evidence="2" type="ORF">HC031_22350</name>
</gene>
<reference evidence="2 3" key="1">
    <citation type="submission" date="2020-03" db="EMBL/GenBank/DDBJ databases">
        <title>WGS of the type strain of Planosporangium spp.</title>
        <authorList>
            <person name="Thawai C."/>
        </authorList>
    </citation>
    <scope>NUCLEOTIDE SEQUENCE [LARGE SCALE GENOMIC DNA]</scope>
    <source>
        <strain evidence="2 3">TBRC 5610</strain>
    </source>
</reference>
<name>A0ABX0Y256_9ACTN</name>
<feature type="region of interest" description="Disordered" evidence="1">
    <location>
        <begin position="44"/>
        <end position="72"/>
    </location>
</feature>
<proteinExistence type="predicted"/>
<evidence type="ECO:0000256" key="1">
    <source>
        <dbReference type="SAM" id="MobiDB-lite"/>
    </source>
</evidence>
<evidence type="ECO:0000313" key="2">
    <source>
        <dbReference type="EMBL" id="NJC72437.1"/>
    </source>
</evidence>
<organism evidence="2 3">
    <name type="scientific">Planosporangium thailandense</name>
    <dbReference type="NCBI Taxonomy" id="765197"/>
    <lineage>
        <taxon>Bacteria</taxon>
        <taxon>Bacillati</taxon>
        <taxon>Actinomycetota</taxon>
        <taxon>Actinomycetes</taxon>
        <taxon>Micromonosporales</taxon>
        <taxon>Micromonosporaceae</taxon>
        <taxon>Planosporangium</taxon>
    </lineage>
</organism>
<comment type="caution">
    <text evidence="2">The sequence shown here is derived from an EMBL/GenBank/DDBJ whole genome shotgun (WGS) entry which is preliminary data.</text>
</comment>
<protein>
    <submittedName>
        <fullName evidence="2">Uncharacterized protein</fullName>
    </submittedName>
</protein>
<keyword evidence="3" id="KW-1185">Reference proteome</keyword>
<sequence length="97" mass="10430">MFCPVGRLNSIGQLDQAAAAGRGADLRPMADNLRHTVGMLVREGASQPGVSSSLYTDGSMSRRRDRTSTGELVPVSNVRIRTRIRPQDRCTSPSDGS</sequence>
<dbReference type="RefSeq" id="WP_167927341.1">
    <property type="nucleotide sequence ID" value="NZ_JAATVY010000018.1"/>
</dbReference>
<evidence type="ECO:0000313" key="3">
    <source>
        <dbReference type="Proteomes" id="UP000722989"/>
    </source>
</evidence>
<feature type="compositionally biased region" description="Polar residues" evidence="1">
    <location>
        <begin position="48"/>
        <end position="59"/>
    </location>
</feature>
<dbReference type="EMBL" id="JAATVY010000018">
    <property type="protein sequence ID" value="NJC72437.1"/>
    <property type="molecule type" value="Genomic_DNA"/>
</dbReference>
<dbReference type="Proteomes" id="UP000722989">
    <property type="component" value="Unassembled WGS sequence"/>
</dbReference>